<gene>
    <name evidence="3" type="ORF">TWF788_003668</name>
</gene>
<proteinExistence type="predicted"/>
<accession>A0A7C8P9K0</accession>
<reference evidence="3 4" key="1">
    <citation type="submission" date="2019-06" db="EMBL/GenBank/DDBJ databases">
        <authorList>
            <person name="Palmer J.M."/>
        </authorList>
    </citation>
    <scope>NUCLEOTIDE SEQUENCE [LARGE SCALE GENOMIC DNA]</scope>
    <source>
        <strain evidence="3 4">TWF788</strain>
    </source>
</reference>
<dbReference type="InterPro" id="IPR041667">
    <property type="entry name" value="Cupin_8"/>
</dbReference>
<name>A0A7C8P9K0_ORBOL</name>
<dbReference type="Pfam" id="PF13621">
    <property type="entry name" value="Cupin_8"/>
    <property type="match status" value="1"/>
</dbReference>
<evidence type="ECO:0000313" key="3">
    <source>
        <dbReference type="EMBL" id="KAF3159694.1"/>
    </source>
</evidence>
<dbReference type="EMBL" id="JAABOE010000180">
    <property type="protein sequence ID" value="KAF3159694.1"/>
    <property type="molecule type" value="Genomic_DNA"/>
</dbReference>
<dbReference type="SUPFAM" id="SSF51197">
    <property type="entry name" value="Clavaminate synthase-like"/>
    <property type="match status" value="1"/>
</dbReference>
<dbReference type="SMART" id="SM00558">
    <property type="entry name" value="JmjC"/>
    <property type="match status" value="1"/>
</dbReference>
<sequence>MSSNHPLLDLWDSFLPSLRSIVAPLLHEPDRKILIDDEYVLLNDETFRELKLSHEILHPHALTFTIILSTPLQTLTATFLKTTLTASTILLREAERNVNTLQYAPEGKRWRSTYSYTAVLISIAILAFLIHDETSNTQNSGIQRDEDLVEKKVEGWNWQDVIYHLDFALIKTSGWPVTGYIHEFLNFVDTKLLRLIDQSHNLPIDWDKRENNWCSWIEPSEPMLKSIGREFNSPSIDQWKELYTQRKPVKLTSIIDHWPVFDIPSSNGVYKSKWSFFQYLLSKTINGRRIVPVEIGRTYADPDLKQRILTFKYFFSNYFVRGAPGRDGTDTERGEEEEEEEEEGEGVFGYLAQHNLLTQIPSLRDDICIPEYINYTSEDDNEDDDEDVATTINAWFGPANTITPLHTDNYHNIFCQVVGRKYVRLYPPEAREAMFPMGKDERGVDMGNTSSIPVTWMEGEDSEPMHTGEDGDYEKWQKFKNETYVEFVVGPGEAVFFPKGWWHYVRSVEASFSVNFWWGGGS</sequence>
<feature type="compositionally biased region" description="Acidic residues" evidence="1">
    <location>
        <begin position="333"/>
        <end position="344"/>
    </location>
</feature>
<dbReference type="PROSITE" id="PS51184">
    <property type="entry name" value="JMJC"/>
    <property type="match status" value="1"/>
</dbReference>
<dbReference type="Gene3D" id="2.60.120.650">
    <property type="entry name" value="Cupin"/>
    <property type="match status" value="1"/>
</dbReference>
<evidence type="ECO:0000313" key="4">
    <source>
        <dbReference type="Proteomes" id="UP000479691"/>
    </source>
</evidence>
<dbReference type="Proteomes" id="UP000479691">
    <property type="component" value="Unassembled WGS sequence"/>
</dbReference>
<protein>
    <recommendedName>
        <fullName evidence="2">JmjC domain-containing protein</fullName>
    </recommendedName>
</protein>
<dbReference type="AlphaFoldDB" id="A0A7C8P9K0"/>
<comment type="caution">
    <text evidence="3">The sequence shown here is derived from an EMBL/GenBank/DDBJ whole genome shotgun (WGS) entry which is preliminary data.</text>
</comment>
<evidence type="ECO:0000256" key="1">
    <source>
        <dbReference type="SAM" id="MobiDB-lite"/>
    </source>
</evidence>
<organism evidence="3 4">
    <name type="scientific">Orbilia oligospora</name>
    <name type="common">Nematode-trapping fungus</name>
    <name type="synonym">Arthrobotrys oligospora</name>
    <dbReference type="NCBI Taxonomy" id="2813651"/>
    <lineage>
        <taxon>Eukaryota</taxon>
        <taxon>Fungi</taxon>
        <taxon>Dikarya</taxon>
        <taxon>Ascomycota</taxon>
        <taxon>Pezizomycotina</taxon>
        <taxon>Orbiliomycetes</taxon>
        <taxon>Orbiliales</taxon>
        <taxon>Orbiliaceae</taxon>
        <taxon>Orbilia</taxon>
    </lineage>
</organism>
<dbReference type="InterPro" id="IPR003347">
    <property type="entry name" value="JmjC_dom"/>
</dbReference>
<feature type="region of interest" description="Disordered" evidence="1">
    <location>
        <begin position="325"/>
        <end position="344"/>
    </location>
</feature>
<evidence type="ECO:0000259" key="2">
    <source>
        <dbReference type="PROSITE" id="PS51184"/>
    </source>
</evidence>
<dbReference type="PANTHER" id="PTHR12461">
    <property type="entry name" value="HYPOXIA-INDUCIBLE FACTOR 1 ALPHA INHIBITOR-RELATED"/>
    <property type="match status" value="1"/>
</dbReference>
<dbReference type="PANTHER" id="PTHR12461:SF101">
    <property type="entry name" value="TRNA WYBUTOSINE-SYNTHESIZING PROTEIN 4"/>
    <property type="match status" value="1"/>
</dbReference>
<feature type="domain" description="JmjC" evidence="2">
    <location>
        <begin position="349"/>
        <end position="522"/>
    </location>
</feature>